<keyword evidence="2" id="KW-1185">Reference proteome</keyword>
<dbReference type="AlphaFoldDB" id="A0A8H4QV53"/>
<evidence type="ECO:0000313" key="2">
    <source>
        <dbReference type="Proteomes" id="UP000521872"/>
    </source>
</evidence>
<accession>A0A8H4QV53</accession>
<comment type="caution">
    <text evidence="1">The sequence shown here is derived from an EMBL/GenBank/DDBJ whole genome shotgun (WGS) entry which is preliminary data.</text>
</comment>
<dbReference type="EMBL" id="JAACJL010000030">
    <property type="protein sequence ID" value="KAF4617376.1"/>
    <property type="molecule type" value="Genomic_DNA"/>
</dbReference>
<reference evidence="1 2" key="1">
    <citation type="submission" date="2019-12" db="EMBL/GenBank/DDBJ databases">
        <authorList>
            <person name="Floudas D."/>
            <person name="Bentzer J."/>
            <person name="Ahren D."/>
            <person name="Johansson T."/>
            <person name="Persson P."/>
            <person name="Tunlid A."/>
        </authorList>
    </citation>
    <scope>NUCLEOTIDE SEQUENCE [LARGE SCALE GENOMIC DNA]</scope>
    <source>
        <strain evidence="1 2">CBS 102.39</strain>
    </source>
</reference>
<proteinExistence type="predicted"/>
<sequence>MTKQQRGKEDSRKLETKLKGLRLRLQKDPRLNRLREFHDLQQGLREATAIARKYRRLEKANCTWDTKAISFSQVKESDLERLGLHMPGQTIDIPPDIFSRYRRLRVNKQHDIESFGNEFLSSRDCKNMKKRLRTLHQFCSDSPEAAARIVIDQLLIAMVALVPELNIELFLFPELRIASAKDQLVVYHGSFATLVTGLADYAMMKYDGPSNPNFRASAKAVHGLGDLMNTRIWLNHSGLIPVEAKPLKGLPAHLIRSVPQVITQASAM</sequence>
<organism evidence="1 2">
    <name type="scientific">Agrocybe pediades</name>
    <dbReference type="NCBI Taxonomy" id="84607"/>
    <lineage>
        <taxon>Eukaryota</taxon>
        <taxon>Fungi</taxon>
        <taxon>Dikarya</taxon>
        <taxon>Basidiomycota</taxon>
        <taxon>Agaricomycotina</taxon>
        <taxon>Agaricomycetes</taxon>
        <taxon>Agaricomycetidae</taxon>
        <taxon>Agaricales</taxon>
        <taxon>Agaricineae</taxon>
        <taxon>Strophariaceae</taxon>
        <taxon>Agrocybe</taxon>
    </lineage>
</organism>
<gene>
    <name evidence="1" type="ORF">D9613_005682</name>
</gene>
<protein>
    <submittedName>
        <fullName evidence="1">Uncharacterized protein</fullName>
    </submittedName>
</protein>
<evidence type="ECO:0000313" key="1">
    <source>
        <dbReference type="EMBL" id="KAF4617376.1"/>
    </source>
</evidence>
<name>A0A8H4QV53_9AGAR</name>
<dbReference type="Proteomes" id="UP000521872">
    <property type="component" value="Unassembled WGS sequence"/>
</dbReference>